<dbReference type="InterPro" id="IPR036950">
    <property type="entry name" value="PBP_transglycosylase"/>
</dbReference>
<organism evidence="11 12">
    <name type="scientific">Cryobacterium tepidiphilum</name>
    <dbReference type="NCBI Taxonomy" id="2486026"/>
    <lineage>
        <taxon>Bacteria</taxon>
        <taxon>Bacillati</taxon>
        <taxon>Actinomycetota</taxon>
        <taxon>Actinomycetes</taxon>
        <taxon>Micrococcales</taxon>
        <taxon>Microbacteriaceae</taxon>
        <taxon>Cryobacterium</taxon>
    </lineage>
</organism>
<feature type="domain" description="PASTA" evidence="10">
    <location>
        <begin position="787"/>
        <end position="848"/>
    </location>
</feature>
<evidence type="ECO:0000259" key="10">
    <source>
        <dbReference type="PROSITE" id="PS51178"/>
    </source>
</evidence>
<comment type="catalytic activity">
    <reaction evidence="7">
        <text>Preferential cleavage: (Ac)2-L-Lys-D-Ala-|-D-Ala. Also transpeptidation of peptidyl-alanyl moieties that are N-acyl substituents of D-alanine.</text>
        <dbReference type="EC" id="3.4.16.4"/>
    </reaction>
</comment>
<keyword evidence="6" id="KW-0511">Multifunctional enzyme</keyword>
<dbReference type="SUPFAM" id="SSF56601">
    <property type="entry name" value="beta-lactamase/transpeptidase-like"/>
    <property type="match status" value="1"/>
</dbReference>
<gene>
    <name evidence="11" type="ORF">EEJ31_07205</name>
</gene>
<dbReference type="GO" id="GO:0009002">
    <property type="term" value="F:serine-type D-Ala-D-Ala carboxypeptidase activity"/>
    <property type="evidence" value="ECO:0007669"/>
    <property type="project" value="UniProtKB-EC"/>
</dbReference>
<dbReference type="SUPFAM" id="SSF53955">
    <property type="entry name" value="Lysozyme-like"/>
    <property type="match status" value="1"/>
</dbReference>
<dbReference type="Pfam" id="PF00912">
    <property type="entry name" value="Transgly"/>
    <property type="match status" value="1"/>
</dbReference>
<keyword evidence="4" id="KW-0808">Transferase</keyword>
<keyword evidence="2" id="KW-0645">Protease</keyword>
<dbReference type="GO" id="GO:0009252">
    <property type="term" value="P:peptidoglycan biosynthetic process"/>
    <property type="evidence" value="ECO:0007669"/>
    <property type="project" value="TreeGrafter"/>
</dbReference>
<dbReference type="EMBL" id="RDSR01000009">
    <property type="protein sequence ID" value="RNE62609.1"/>
    <property type="molecule type" value="Genomic_DNA"/>
</dbReference>
<evidence type="ECO:0000313" key="12">
    <source>
        <dbReference type="Proteomes" id="UP000279859"/>
    </source>
</evidence>
<comment type="caution">
    <text evidence="11">The sequence shown here is derived from an EMBL/GenBank/DDBJ whole genome shotgun (WGS) entry which is preliminary data.</text>
</comment>
<evidence type="ECO:0000256" key="6">
    <source>
        <dbReference type="ARBA" id="ARBA00023268"/>
    </source>
</evidence>
<dbReference type="InterPro" id="IPR001460">
    <property type="entry name" value="PCN-bd_Tpept"/>
</dbReference>
<proteinExistence type="predicted"/>
<feature type="domain" description="PASTA" evidence="10">
    <location>
        <begin position="719"/>
        <end position="783"/>
    </location>
</feature>
<dbReference type="CDD" id="cd06577">
    <property type="entry name" value="PASTA_pknB"/>
    <property type="match status" value="2"/>
</dbReference>
<evidence type="ECO:0000256" key="5">
    <source>
        <dbReference type="ARBA" id="ARBA00022801"/>
    </source>
</evidence>
<dbReference type="GO" id="GO:0030288">
    <property type="term" value="C:outer membrane-bounded periplasmic space"/>
    <property type="evidence" value="ECO:0007669"/>
    <property type="project" value="TreeGrafter"/>
</dbReference>
<reference evidence="11 12" key="1">
    <citation type="submission" date="2018-11" db="EMBL/GenBank/DDBJ databases">
        <title>Cryobacterium sp. nov., isolated from rhizosphere soil of lettuce.</title>
        <authorList>
            <person name="Wang Y."/>
        </authorList>
    </citation>
    <scope>NUCLEOTIDE SEQUENCE [LARGE SCALE GENOMIC DNA]</scope>
    <source>
        <strain evidence="11 12">NEAU-85</strain>
    </source>
</reference>
<evidence type="ECO:0000256" key="3">
    <source>
        <dbReference type="ARBA" id="ARBA00022676"/>
    </source>
</evidence>
<dbReference type="Pfam" id="PF00905">
    <property type="entry name" value="Transpeptidase"/>
    <property type="match status" value="1"/>
</dbReference>
<evidence type="ECO:0000256" key="8">
    <source>
        <dbReference type="ARBA" id="ARBA00049902"/>
    </source>
</evidence>
<dbReference type="GO" id="GO:0008955">
    <property type="term" value="F:peptidoglycan glycosyltransferase activity"/>
    <property type="evidence" value="ECO:0007669"/>
    <property type="project" value="UniProtKB-EC"/>
</dbReference>
<feature type="compositionally biased region" description="Basic and acidic residues" evidence="9">
    <location>
        <begin position="866"/>
        <end position="879"/>
    </location>
</feature>
<name>A0A3M8LCF4_9MICO</name>
<dbReference type="InterPro" id="IPR050396">
    <property type="entry name" value="Glycosyltr_51/Transpeptidase"/>
</dbReference>
<dbReference type="SMART" id="SM00740">
    <property type="entry name" value="PASTA"/>
    <property type="match status" value="2"/>
</dbReference>
<protein>
    <submittedName>
        <fullName evidence="11">PASTA domain-containing protein</fullName>
    </submittedName>
</protein>
<evidence type="ECO:0000256" key="9">
    <source>
        <dbReference type="SAM" id="MobiDB-lite"/>
    </source>
</evidence>
<feature type="compositionally biased region" description="Basic and acidic residues" evidence="9">
    <location>
        <begin position="812"/>
        <end position="821"/>
    </location>
</feature>
<dbReference type="GO" id="GO:0006508">
    <property type="term" value="P:proteolysis"/>
    <property type="evidence" value="ECO:0007669"/>
    <property type="project" value="UniProtKB-KW"/>
</dbReference>
<feature type="region of interest" description="Disordered" evidence="9">
    <location>
        <begin position="806"/>
        <end position="879"/>
    </location>
</feature>
<dbReference type="OrthoDB" id="9766909at2"/>
<dbReference type="InterPro" id="IPR012338">
    <property type="entry name" value="Beta-lactam/transpept-like"/>
</dbReference>
<evidence type="ECO:0000256" key="4">
    <source>
        <dbReference type="ARBA" id="ARBA00022679"/>
    </source>
</evidence>
<evidence type="ECO:0000256" key="7">
    <source>
        <dbReference type="ARBA" id="ARBA00034000"/>
    </source>
</evidence>
<dbReference type="PANTHER" id="PTHR32282:SF33">
    <property type="entry name" value="PEPTIDOGLYCAN GLYCOSYLTRANSFERASE"/>
    <property type="match status" value="1"/>
</dbReference>
<dbReference type="GO" id="GO:0008658">
    <property type="term" value="F:penicillin binding"/>
    <property type="evidence" value="ECO:0007669"/>
    <property type="project" value="InterPro"/>
</dbReference>
<accession>A0A3M8LCF4</accession>
<dbReference type="InterPro" id="IPR005543">
    <property type="entry name" value="PASTA_dom"/>
</dbReference>
<dbReference type="Gene3D" id="1.10.3810.10">
    <property type="entry name" value="Biosynthetic peptidoglycan transglycosylase-like"/>
    <property type="match status" value="1"/>
</dbReference>
<dbReference type="Gene3D" id="3.30.10.20">
    <property type="match status" value="2"/>
</dbReference>
<evidence type="ECO:0000256" key="1">
    <source>
        <dbReference type="ARBA" id="ARBA00022645"/>
    </source>
</evidence>
<dbReference type="Gene3D" id="3.40.710.10">
    <property type="entry name" value="DD-peptidase/beta-lactamase superfamily"/>
    <property type="match status" value="1"/>
</dbReference>
<dbReference type="InterPro" id="IPR001264">
    <property type="entry name" value="Glyco_trans_51"/>
</dbReference>
<dbReference type="PANTHER" id="PTHR32282">
    <property type="entry name" value="BINDING PROTEIN TRANSPEPTIDASE, PUTATIVE-RELATED"/>
    <property type="match status" value="1"/>
</dbReference>
<dbReference type="InterPro" id="IPR023346">
    <property type="entry name" value="Lysozyme-like_dom_sf"/>
</dbReference>
<evidence type="ECO:0000256" key="2">
    <source>
        <dbReference type="ARBA" id="ARBA00022670"/>
    </source>
</evidence>
<evidence type="ECO:0000313" key="11">
    <source>
        <dbReference type="EMBL" id="RNE62609.1"/>
    </source>
</evidence>
<dbReference type="PROSITE" id="PS51178">
    <property type="entry name" value="PASTA"/>
    <property type="match status" value="2"/>
</dbReference>
<sequence length="879" mass="94113">MSAKNRSMGRWVGGLLGFVGMSAIAGVLVTVAVTPALAVSGMAATNTMNVFENLPEYLKIDQLSQKSNIYAKKDDGGKVLLASFYDQNRVEVGWDQINQFVKDAAVAGEDPHFYEHGGIDIGGTIKGAVQTVATGRTRGGSSITQQYVKNVLVQKCELISNEEKRNACYTDATETSAERKLQEMRYAIGVEKEYSKDEILNGYLNIALFGGTVYGIESAANYYYNTSASKLTLPQAASLVAIVNNPVKFQLDNPDSPTNGKANGYADNKSRRDYILDEMLKYGKITEKQHDEAIATKIEPKITPPSTGCASAKANAYFCDYVTHILRTDPTFGKDEETRQQNFRRGGFDVYTTLDLDVQNAAVKTIKKNVPMTYDGWNEAALATSVQVGTGRILAMAQNKIYSQDPDVLAKSDKYSPINYNTDVGFGGSSGFQPGSTYKVFTLAEWLKEGHTLKEHTDSAYRDNWGDFRDSCHGTQNYDAQGFSPQNDEDGETGSDYTALYATERSINTAFIGMAKELDLCGIANTAKDFGVHRADGDPLKQSAGTVLGTNEIAPLTMVTAYAGIANKGKVCTPIAIDKIIGPEGKELPIPKSECHQAIDKKLNAGLTYAMGKVMTDDAGTATSSYYATEPKVPMIGKTGTTDGNVDTWMNGASTKVATVVGLVGLKGEGHHVLNQREVFFDSGRAAEARHRMWPDIMSVANAKYGGDDFPEPAPDVIQAPQVSIPDVRGMSVSEAQSALNKAGFNPMVGGDVDSSLPKGTVTGTDPSGITGRGSTVTIYTSNGSLTVVPDVTGQNEQAARGVLSGFGVSTETKDTSDKSQDGVVISQSPGGGNEARPGSNVTITIGHYVAPPKEEPKPTATKAPEPTKEPTKPKDKKG</sequence>
<keyword evidence="12" id="KW-1185">Reference proteome</keyword>
<keyword evidence="1" id="KW-0121">Carboxypeptidase</keyword>
<keyword evidence="5" id="KW-0378">Hydrolase</keyword>
<comment type="catalytic activity">
    <reaction evidence="8">
        <text>[GlcNAc-(1-&gt;4)-Mur2Ac(oyl-L-Ala-gamma-D-Glu-L-Lys-D-Ala-D-Ala)](n)-di-trans,octa-cis-undecaprenyl diphosphate + beta-D-GlcNAc-(1-&gt;4)-Mur2Ac(oyl-L-Ala-gamma-D-Glu-L-Lys-D-Ala-D-Ala)-di-trans,octa-cis-undecaprenyl diphosphate = [GlcNAc-(1-&gt;4)-Mur2Ac(oyl-L-Ala-gamma-D-Glu-L-Lys-D-Ala-D-Ala)](n+1)-di-trans,octa-cis-undecaprenyl diphosphate + di-trans,octa-cis-undecaprenyl diphosphate + H(+)</text>
        <dbReference type="Rhea" id="RHEA:23708"/>
        <dbReference type="Rhea" id="RHEA-COMP:9602"/>
        <dbReference type="Rhea" id="RHEA-COMP:9603"/>
        <dbReference type="ChEBI" id="CHEBI:15378"/>
        <dbReference type="ChEBI" id="CHEBI:58405"/>
        <dbReference type="ChEBI" id="CHEBI:60033"/>
        <dbReference type="ChEBI" id="CHEBI:78435"/>
        <dbReference type="EC" id="2.4.99.28"/>
    </reaction>
</comment>
<dbReference type="Proteomes" id="UP000279859">
    <property type="component" value="Unassembled WGS sequence"/>
</dbReference>
<dbReference type="Pfam" id="PF03793">
    <property type="entry name" value="PASTA"/>
    <property type="match status" value="2"/>
</dbReference>
<keyword evidence="3" id="KW-0328">Glycosyltransferase</keyword>
<dbReference type="AlphaFoldDB" id="A0A3M8LCF4"/>